<name>A0A7K1YEJ0_9SPHI</name>
<dbReference type="GO" id="GO:0016740">
    <property type="term" value="F:transferase activity"/>
    <property type="evidence" value="ECO:0007669"/>
    <property type="project" value="UniProtKB-KW"/>
</dbReference>
<protein>
    <submittedName>
        <fullName evidence="1">Glycosyltransferase</fullName>
    </submittedName>
</protein>
<proteinExistence type="predicted"/>
<organism evidence="1 2">
    <name type="scientific">Hufsiella arboris</name>
    <dbReference type="NCBI Taxonomy" id="2695275"/>
    <lineage>
        <taxon>Bacteria</taxon>
        <taxon>Pseudomonadati</taxon>
        <taxon>Bacteroidota</taxon>
        <taxon>Sphingobacteriia</taxon>
        <taxon>Sphingobacteriales</taxon>
        <taxon>Sphingobacteriaceae</taxon>
        <taxon>Hufsiella</taxon>
    </lineage>
</organism>
<comment type="caution">
    <text evidence="1">The sequence shown here is derived from an EMBL/GenBank/DDBJ whole genome shotgun (WGS) entry which is preliminary data.</text>
</comment>
<evidence type="ECO:0000313" key="1">
    <source>
        <dbReference type="EMBL" id="MXV52820.1"/>
    </source>
</evidence>
<dbReference type="EMBL" id="WVHT01000010">
    <property type="protein sequence ID" value="MXV52820.1"/>
    <property type="molecule type" value="Genomic_DNA"/>
</dbReference>
<dbReference type="Proteomes" id="UP000466586">
    <property type="component" value="Unassembled WGS sequence"/>
</dbReference>
<dbReference type="Pfam" id="PF13692">
    <property type="entry name" value="Glyco_trans_1_4"/>
    <property type="match status" value="1"/>
</dbReference>
<keyword evidence="1" id="KW-0808">Transferase</keyword>
<gene>
    <name evidence="1" type="ORF">GS399_17750</name>
</gene>
<dbReference type="RefSeq" id="WP_160845998.1">
    <property type="nucleotide sequence ID" value="NZ_WVHT01000010.1"/>
</dbReference>
<reference evidence="1 2" key="1">
    <citation type="submission" date="2019-11" db="EMBL/GenBank/DDBJ databases">
        <title>Pedobacter sp. HMF7647 Genome sequencing and assembly.</title>
        <authorList>
            <person name="Kang H."/>
            <person name="Kim H."/>
            <person name="Joh K."/>
        </authorList>
    </citation>
    <scope>NUCLEOTIDE SEQUENCE [LARGE SCALE GENOMIC DNA]</scope>
    <source>
        <strain evidence="1 2">HMF7647</strain>
    </source>
</reference>
<keyword evidence="2" id="KW-1185">Reference proteome</keyword>
<dbReference type="AlphaFoldDB" id="A0A7K1YEJ0"/>
<dbReference type="SUPFAM" id="SSF53756">
    <property type="entry name" value="UDP-Glycosyltransferase/glycogen phosphorylase"/>
    <property type="match status" value="1"/>
</dbReference>
<accession>A0A7K1YEJ0</accession>
<evidence type="ECO:0000313" key="2">
    <source>
        <dbReference type="Proteomes" id="UP000466586"/>
    </source>
</evidence>
<dbReference type="Gene3D" id="3.40.50.2000">
    <property type="entry name" value="Glycogen Phosphorylase B"/>
    <property type="match status" value="1"/>
</dbReference>
<sequence length="368" mass="41595">MKKCYFITDQRYISSNNAEGGVKLCTVEFLNLFKVGYDVEVIEVKFRKDFAFKITAKLGVDAYNLYSEKEFLAKIEKIQVLEPTVFAFNMTQTMNLTKIVKQRFGNLAKVIMLSHGNDSGDFVHNFTRFNSSQPLLKRITSSYKLGNLLKKEASYKKDYIDLVLTVSPVEDAIEKWLNAKQTMMIPRVITATTIKHTPKRGRIGFIGDMTHHPNYYAIEAIANKLQQENIAVDFVLIGGGGETLPVKYPFIRYLGFLEEDDLRAEVGTWSFFLNLAFYYSRGVSTKLGKALGLGLPIISTAIGTRGYEWKEGQILVGNNPSEIVELIKSEAFDQQKIDEAIRQTELIAKSSPTHSQILNKLTPLIDSL</sequence>